<evidence type="ECO:0000313" key="4">
    <source>
        <dbReference type="Proteomes" id="UP000253915"/>
    </source>
</evidence>
<dbReference type="InterPro" id="IPR046462">
    <property type="entry name" value="TerL_nuclease"/>
</dbReference>
<dbReference type="InterPro" id="IPR046461">
    <property type="entry name" value="TerL_ATPase"/>
</dbReference>
<feature type="domain" description="Terminase large subunit-like ATPase" evidence="1">
    <location>
        <begin position="75"/>
        <end position="251"/>
    </location>
</feature>
<dbReference type="Proteomes" id="UP000253915">
    <property type="component" value="Unassembled WGS sequence"/>
</dbReference>
<reference evidence="3 4" key="1">
    <citation type="journal article" date="2018" name="Elife">
        <title>Discovery and characterization of a prevalent human gut bacterial enzyme sufficient for the inactivation of a family of plant toxins.</title>
        <authorList>
            <person name="Koppel N."/>
            <person name="Bisanz J.E."/>
            <person name="Pandelia M.E."/>
            <person name="Turnbaugh P.J."/>
            <person name="Balskus E.P."/>
        </authorList>
    </citation>
    <scope>NUCLEOTIDE SEQUENCE [LARGE SCALE GENOMIC DNA]</scope>
    <source>
        <strain evidence="3 4">16A</strain>
    </source>
</reference>
<protein>
    <submittedName>
        <fullName evidence="3">Terminase large subunit</fullName>
    </submittedName>
</protein>
<dbReference type="RefSeq" id="WP_114526811.1">
    <property type="nucleotide sequence ID" value="NZ_AP025575.1"/>
</dbReference>
<dbReference type="InterPro" id="IPR005021">
    <property type="entry name" value="Terminase_largesu-like"/>
</dbReference>
<organism evidence="3 4">
    <name type="scientific">Eggerthella lenta</name>
    <name type="common">Eubacterium lentum</name>
    <dbReference type="NCBI Taxonomy" id="84112"/>
    <lineage>
        <taxon>Bacteria</taxon>
        <taxon>Bacillati</taxon>
        <taxon>Actinomycetota</taxon>
        <taxon>Coriobacteriia</taxon>
        <taxon>Eggerthellales</taxon>
        <taxon>Eggerthellaceae</taxon>
        <taxon>Eggerthella</taxon>
    </lineage>
</organism>
<dbReference type="PANTHER" id="PTHR41287:SF1">
    <property type="entry name" value="PROTEIN YMFN"/>
    <property type="match status" value="1"/>
</dbReference>
<dbReference type="Gene3D" id="3.40.50.300">
    <property type="entry name" value="P-loop containing nucleotide triphosphate hydrolases"/>
    <property type="match status" value="1"/>
</dbReference>
<dbReference type="Pfam" id="PF20441">
    <property type="entry name" value="TerL_nuclease"/>
    <property type="match status" value="1"/>
</dbReference>
<name>A0ABD7GHR2_EGGLN</name>
<dbReference type="GeneID" id="69512411"/>
<comment type="caution">
    <text evidence="3">The sequence shown here is derived from an EMBL/GenBank/DDBJ whole genome shotgun (WGS) entry which is preliminary data.</text>
</comment>
<sequence length="561" mass="65006">MKFERDFLRYFEQVEAGDIVVCDKVAKAVMRALAEIRNPGQWHYSEAMAAKHIDFMQKFCYTAVGSAPKPIAFEPFQLSIIAHAYGMVDDRNLRKVFEELWMMGRKNGKTTVGAALEVDAEYNDGEYAPHIYNAATSKDQAMESFEPCYNMIKLNPLLWKKTNKPKTKDVGKIEFPFNLGRIERLSGRPNSMDGFNVHFALIDELAAHKTRDIYDLLKQGIQSRDQPLVWCITTNGFVRQGIFDSQYEYAEKWLDGLIEDDSFFAWLYELDSKDEWEDPKCWIKSNPGLGTVKKERFLRQSVEKAKNDPSYLPTVMVKDFNLKENSSTAWLSWEQIVNPSRFEFSKMGFRYGIAGFDAAETTDLAAACVLCMKPGDDRIYKKSMYWLPQTVIDEFAESGNRKERDGVPYTQWQKRGLLRAYPGNRVEKGVFLEWLTELREEEDLYTFAIGYDPWHVDDTSKRNMELFVGKDYCIPIRQGAKTMSDPMYSFKGDLTANRIVNNDHPIDTWCRLNAAVRIDNNRNLTLDKKNNDKRNRIDGLAAELDAYIVLLNRWDEYQNII</sequence>
<dbReference type="InterPro" id="IPR027417">
    <property type="entry name" value="P-loop_NTPase"/>
</dbReference>
<feature type="domain" description="Terminase large subunit-like endonuclease" evidence="2">
    <location>
        <begin position="258"/>
        <end position="542"/>
    </location>
</feature>
<evidence type="ECO:0000259" key="2">
    <source>
        <dbReference type="Pfam" id="PF20441"/>
    </source>
</evidence>
<dbReference type="PANTHER" id="PTHR41287">
    <property type="match status" value="1"/>
</dbReference>
<dbReference type="EMBL" id="PPUQ01000011">
    <property type="protein sequence ID" value="RDC37639.1"/>
    <property type="molecule type" value="Genomic_DNA"/>
</dbReference>
<proteinExistence type="predicted"/>
<dbReference type="AlphaFoldDB" id="A0ABD7GHR2"/>
<evidence type="ECO:0000259" key="1">
    <source>
        <dbReference type="Pfam" id="PF03354"/>
    </source>
</evidence>
<dbReference type="Pfam" id="PF03354">
    <property type="entry name" value="TerL_ATPase"/>
    <property type="match status" value="1"/>
</dbReference>
<accession>A0ABD7GHR2</accession>
<evidence type="ECO:0000313" key="3">
    <source>
        <dbReference type="EMBL" id="RDC37639.1"/>
    </source>
</evidence>
<gene>
    <name evidence="3" type="ORF">C1853_09300</name>
</gene>